<evidence type="ECO:0000313" key="2">
    <source>
        <dbReference type="Proteomes" id="UP000285517"/>
    </source>
</evidence>
<dbReference type="EMBL" id="CP034951">
    <property type="protein sequence ID" value="QAA81402.1"/>
    <property type="molecule type" value="Genomic_DNA"/>
</dbReference>
<proteinExistence type="predicted"/>
<dbReference type="Proteomes" id="UP000285517">
    <property type="component" value="Chromosome"/>
</dbReference>
<accession>A0A410G2A9</accession>
<reference evidence="1 2" key="1">
    <citation type="submission" date="2019-01" db="EMBL/GenBank/DDBJ databases">
        <title>Complete genome sequencing of Aequorivita sp. H23M31.</title>
        <authorList>
            <person name="Bae J.-W."/>
        </authorList>
    </citation>
    <scope>NUCLEOTIDE SEQUENCE [LARGE SCALE GENOMIC DNA]</scope>
    <source>
        <strain evidence="1 2">H23M31</strain>
    </source>
</reference>
<organism evidence="1 2">
    <name type="scientific">Aequorivita ciconiae</name>
    <dbReference type="NCBI Taxonomy" id="2494375"/>
    <lineage>
        <taxon>Bacteria</taxon>
        <taxon>Pseudomonadati</taxon>
        <taxon>Bacteroidota</taxon>
        <taxon>Flavobacteriia</taxon>
        <taxon>Flavobacteriales</taxon>
        <taxon>Flavobacteriaceae</taxon>
        <taxon>Aequorivita</taxon>
    </lineage>
</organism>
<dbReference type="KEGG" id="aev:EI546_06515"/>
<dbReference type="OrthoDB" id="1453525at2"/>
<name>A0A410G2A9_9FLAO</name>
<keyword evidence="2" id="KW-1185">Reference proteome</keyword>
<dbReference type="RefSeq" id="WP_128249790.1">
    <property type="nucleotide sequence ID" value="NZ_CP034951.1"/>
</dbReference>
<evidence type="ECO:0000313" key="1">
    <source>
        <dbReference type="EMBL" id="QAA81402.1"/>
    </source>
</evidence>
<protein>
    <submittedName>
        <fullName evidence="1">Uncharacterized protein</fullName>
    </submittedName>
</protein>
<dbReference type="AlphaFoldDB" id="A0A410G2A9"/>
<sequence>MLKRIMGLALNRAPLRQYYLEIGAYLLKKGSNVEIGQILKVKNVKPGVQQVKVVTEMYFSFHDNKITHRTGTRVLRK</sequence>
<gene>
    <name evidence="1" type="ORF">EI546_06515</name>
</gene>